<organism evidence="5 6">
    <name type="scientific">Microlunatus parietis</name>
    <dbReference type="NCBI Taxonomy" id="682979"/>
    <lineage>
        <taxon>Bacteria</taxon>
        <taxon>Bacillati</taxon>
        <taxon>Actinomycetota</taxon>
        <taxon>Actinomycetes</taxon>
        <taxon>Propionibacteriales</taxon>
        <taxon>Propionibacteriaceae</taxon>
        <taxon>Microlunatus</taxon>
    </lineage>
</organism>
<evidence type="ECO:0000256" key="2">
    <source>
        <dbReference type="SAM" id="MobiDB-lite"/>
    </source>
</evidence>
<feature type="compositionally biased region" description="Gly residues" evidence="2">
    <location>
        <begin position="155"/>
        <end position="166"/>
    </location>
</feature>
<evidence type="ECO:0000313" key="5">
    <source>
        <dbReference type="EMBL" id="NYE69030.1"/>
    </source>
</evidence>
<dbReference type="NCBIfam" id="TIGR03696">
    <property type="entry name" value="Rhs_assc_core"/>
    <property type="match status" value="1"/>
</dbReference>
<dbReference type="InterPro" id="IPR045351">
    <property type="entry name" value="DUF6531"/>
</dbReference>
<feature type="compositionally biased region" description="Basic and acidic residues" evidence="2">
    <location>
        <begin position="99"/>
        <end position="118"/>
    </location>
</feature>
<dbReference type="EMBL" id="JACCBU010000001">
    <property type="protein sequence ID" value="NYE69030.1"/>
    <property type="molecule type" value="Genomic_DNA"/>
</dbReference>
<dbReference type="InterPro" id="IPR050708">
    <property type="entry name" value="T6SS_VgrG/RHS"/>
</dbReference>
<keyword evidence="6" id="KW-1185">Reference proteome</keyword>
<dbReference type="RefSeq" id="WP_179747816.1">
    <property type="nucleotide sequence ID" value="NZ_JACCBU010000001.1"/>
</dbReference>
<protein>
    <submittedName>
        <fullName evidence="5">RHS repeat-associated protein</fullName>
    </submittedName>
</protein>
<name>A0A7Y9L9W7_9ACTN</name>
<feature type="region of interest" description="Disordered" evidence="2">
    <location>
        <begin position="99"/>
        <end position="171"/>
    </location>
</feature>
<evidence type="ECO:0000259" key="3">
    <source>
        <dbReference type="Pfam" id="PF20148"/>
    </source>
</evidence>
<dbReference type="Gene3D" id="2.180.10.10">
    <property type="entry name" value="RHS repeat-associated core"/>
    <property type="match status" value="6"/>
</dbReference>
<evidence type="ECO:0000313" key="6">
    <source>
        <dbReference type="Proteomes" id="UP000569914"/>
    </source>
</evidence>
<comment type="caution">
    <text evidence="5">The sequence shown here is derived from an EMBL/GenBank/DDBJ whole genome shotgun (WGS) entry which is preliminary data.</text>
</comment>
<dbReference type="InterPro" id="IPR031325">
    <property type="entry name" value="RHS_repeat"/>
</dbReference>
<dbReference type="PANTHER" id="PTHR32305">
    <property type="match status" value="1"/>
</dbReference>
<dbReference type="Pfam" id="PF05593">
    <property type="entry name" value="RHS_repeat"/>
    <property type="match status" value="10"/>
</dbReference>
<evidence type="ECO:0000259" key="4">
    <source>
        <dbReference type="Pfam" id="PF25023"/>
    </source>
</evidence>
<accession>A0A7Y9L9W7</accession>
<proteinExistence type="predicted"/>
<reference evidence="5 6" key="1">
    <citation type="submission" date="2020-07" db="EMBL/GenBank/DDBJ databases">
        <title>Sequencing the genomes of 1000 actinobacteria strains.</title>
        <authorList>
            <person name="Klenk H.-P."/>
        </authorList>
    </citation>
    <scope>NUCLEOTIDE SEQUENCE [LARGE SCALE GENOMIC DNA]</scope>
    <source>
        <strain evidence="5 6">DSM 22083</strain>
    </source>
</reference>
<feature type="domain" description="Teneurin-like YD-shell" evidence="4">
    <location>
        <begin position="432"/>
        <end position="608"/>
    </location>
</feature>
<keyword evidence="1" id="KW-0677">Repeat</keyword>
<gene>
    <name evidence="5" type="ORF">BKA15_000359</name>
</gene>
<feature type="domain" description="DUF6531" evidence="3">
    <location>
        <begin position="299"/>
        <end position="371"/>
    </location>
</feature>
<dbReference type="Pfam" id="PF20148">
    <property type="entry name" value="DUF6531"/>
    <property type="match status" value="1"/>
</dbReference>
<dbReference type="Pfam" id="PF25023">
    <property type="entry name" value="TEN_YD-shell"/>
    <property type="match status" value="1"/>
</dbReference>
<dbReference type="InterPro" id="IPR056823">
    <property type="entry name" value="TEN-like_YD-shell"/>
</dbReference>
<dbReference type="NCBIfam" id="TIGR01643">
    <property type="entry name" value="YD_repeat_2x"/>
    <property type="match status" value="15"/>
</dbReference>
<dbReference type="InterPro" id="IPR022385">
    <property type="entry name" value="Rhs_assc_core"/>
</dbReference>
<dbReference type="InterPro" id="IPR011044">
    <property type="entry name" value="Quino_amine_DH_bsu"/>
</dbReference>
<evidence type="ECO:0000256" key="1">
    <source>
        <dbReference type="ARBA" id="ARBA00022737"/>
    </source>
</evidence>
<dbReference type="SUPFAM" id="SSF69304">
    <property type="entry name" value="Tricorn protease N-terminal domain"/>
    <property type="match status" value="1"/>
</dbReference>
<dbReference type="InterPro" id="IPR006530">
    <property type="entry name" value="YD"/>
</dbReference>
<dbReference type="Proteomes" id="UP000569914">
    <property type="component" value="Unassembled WGS sequence"/>
</dbReference>
<sequence>MASSSDPSTWGGLPDVKINEEAANSLITWCTDTASKLRSLGTTRRSGTSTALQDFKGRFSQIFERNQGIANEDGGNIATALDDVARQVQYLLDLVPGENRRRHEAREWKKRHDEDKAHITLSDLGGDEDPPEGPKPPPPPKQFSADATDRENPMPGGGGSSGGGSGTSSARPTALRTFASSLTESLQGLQGKPDKLKGFETEFNNGFDWGVDGTTGIDGSAVYNALRLYNQLNDQDKTWVETVAAAFDRAGGSGDMVTLSDSALEASLQSAGVPVNRHDIPPTSPARLGVAPTTGYSDDPVNASTGNFVEPETDLSFAGGSASLVLSRMYNSFNRARGAFGPGWTSWTEVRLTFTDEAALLTQPDGRVIEFPRLSTGWDRGRGVALWLDRDEAADELRVTDNDGGTWRFSTAGLPLSYDRGVGTMISFRHAEGRLVRLEHERGRWLSLEWSGDSVTAVVASDGRRIDYGYDAAGRLTSVAGDGGTRSYRWNDAGLIEEVVDADGVVEVHNTYDDQSRVTTQRSPHGRVSRYSYLPGNVTEVADLDGTRANTWIHDGRGRLIGIIDSFDQRQSTSYDAQGNPVLVVGRDGGATVREFDDRGHVVREVSPSGAEMQFAYDEHDRIVTVITGEGAVTTYSYDGTGRNPATLTDPEGGVTRFEWRDGLLTRLVDPVGVVLRFDYDEYGDLTATTNAAGDCARLSYDASGRVVAATTPSGRRTVFVHGPHGITERHDPDGAIWTFEYTAGGRLAATIDPTGARTEIEYGTDGEESRTIDPLGRAVERRLDDLGHLAAVELPDGSTWRFEHDSLSRLSRTTTPDGHSWSWRYGAGGAADSVIDPLGHELSVTADPTGGVVSRDATGALTHRFDELGRPVAVGQVDGSAAITTYDRCGRPVELLDAEGALTRIERDAAGRVVAVTSPVGDVTRFEYDACGRRSATIDALGNRTTISYDADSRPVQLRLPTGELGWLSYDRGGRLAASFIPGVGRTRYEYDLAGRVVAITDPSSGRRRFRYDAAGQLIAAINGNGGVTRYDYDAAGRNTTITDPLGHVTRREFDAQNRCVAETDPLGRTTRAGYDPLGRQTWQEDPGGRRTEWTYDAAGRVASIAVDGRTVSTISRDLRNRRVTVTDRSRRDRVSVSELEWNRRHQLIRRTRDGQSVSWTYDAAGRRTGMTTPDGATTTYGYDAASRLTEIDHPLLGRTRLTLDRSGRLVEAAAAGVSQSWSYADGFVTGHVLTEAGGSARTAIDRDVDGRIVAIEKTAADGSREAARFDYDAAYQLVGQAVGDVISRWQYDLAGRLVAESHGAQSCDYGYDAAGQLTSVTDAEGTTRHQYDGAGRRLRTSFADGRVRNYSWSPTGYLAEVADRSGDQVRRTRMHVDATGELASVTSGDTELPTFWDSADPYAPGLVQVGATSVLGAAGMTGVGDQWAASGWRSTRATGADPWSVEPGRAVGLPGATGGVSVGAAGELRIAGLEWLHARAYDPATRGFLSVDPLDPVPGAGWAGNPYSYAGNDPLHAADPTGLKPVSQADLENARKPWYEKAWDATTEWVGNNWEYLAGGAMVIAGGVLMATGVGGPAGMMLISAGADTIIQKATTGEVNWGQVAVSGALGGIGGLGLATRVGATGWKAAAINGAVAGGAGGAGMGGYRYATGPGPHSVSGFLTATTTGAVQGAVLGGAGGAGGHGLVTGVRNLRGVRPTPSGTAATTPSDRLAYSHNYSYHPRIRARGLEDPRAHNFPYSFDDTVLSATPITQADNSLLYRQPGSINGSDGVFEIAVNPETELIFHRTFRKL</sequence>
<feature type="region of interest" description="Disordered" evidence="2">
    <location>
        <begin position="1068"/>
        <end position="1091"/>
    </location>
</feature>
<dbReference type="PANTHER" id="PTHR32305:SF15">
    <property type="entry name" value="PROTEIN RHSA-RELATED"/>
    <property type="match status" value="1"/>
</dbReference>
<dbReference type="SUPFAM" id="SSF50969">
    <property type="entry name" value="YVTN repeat-like/Quinoprotein amine dehydrogenase"/>
    <property type="match status" value="1"/>
</dbReference>